<evidence type="ECO:0000256" key="11">
    <source>
        <dbReference type="SAM" id="Phobius"/>
    </source>
</evidence>
<dbReference type="PANTHER" id="PTHR21015">
    <property type="entry name" value="UDP-N-ACETYLGLUCOSAMINE--N-ACETYLMURAMYL-(PENTAPEPTIDE) PYROPHOSPHORYL-UNDECAPRENOL N-ACETYLGLUCOSAMINE TRANSFERASE 1"/>
    <property type="match status" value="1"/>
</dbReference>
<keyword evidence="7 10" id="KW-0472">Membrane</keyword>
<dbReference type="GO" id="GO:0008360">
    <property type="term" value="P:regulation of cell shape"/>
    <property type="evidence" value="ECO:0007669"/>
    <property type="project" value="UniProtKB-KW"/>
</dbReference>
<feature type="binding site" evidence="10">
    <location>
        <position position="169"/>
    </location>
    <ligand>
        <name>UDP-N-acetyl-alpha-D-glucosamine</name>
        <dbReference type="ChEBI" id="CHEBI:57705"/>
    </ligand>
</feature>
<dbReference type="GO" id="GO:0050511">
    <property type="term" value="F:undecaprenyldiphospho-muramoylpentapeptide beta-N-acetylglucosaminyltransferase activity"/>
    <property type="evidence" value="ECO:0007669"/>
    <property type="project" value="UniProtKB-UniRule"/>
</dbReference>
<evidence type="ECO:0000256" key="9">
    <source>
        <dbReference type="ARBA" id="ARBA00023316"/>
    </source>
</evidence>
<evidence type="ECO:0000259" key="13">
    <source>
        <dbReference type="Pfam" id="PF04101"/>
    </source>
</evidence>
<comment type="similarity">
    <text evidence="10">Belongs to the glycosyltransferase 28 family. MurG subfamily.</text>
</comment>
<keyword evidence="6 10" id="KW-0573">Peptidoglycan synthesis</keyword>
<gene>
    <name evidence="10" type="primary">murG</name>
    <name evidence="14" type="ORF">UX87_C0001G0042</name>
</gene>
<dbReference type="GO" id="GO:0051991">
    <property type="term" value="F:UDP-N-acetyl-D-glucosamine:N-acetylmuramoyl-L-alanyl-D-glutamyl-meso-2,6-diaminopimelyl-D-alanyl-D-alanine-diphosphoundecaprenol 4-beta-N-acetylglucosaminlytransferase activity"/>
    <property type="evidence" value="ECO:0007669"/>
    <property type="project" value="RHEA"/>
</dbReference>
<keyword evidence="1 10" id="KW-1003">Cell membrane</keyword>
<proteinExistence type="inferred from homology"/>
<feature type="domain" description="Glycosyltransferase family 28 N-terminal" evidence="12">
    <location>
        <begin position="11"/>
        <end position="146"/>
    </location>
</feature>
<dbReference type="GO" id="GO:0005975">
    <property type="term" value="P:carbohydrate metabolic process"/>
    <property type="evidence" value="ECO:0007669"/>
    <property type="project" value="InterPro"/>
</dbReference>
<evidence type="ECO:0000256" key="10">
    <source>
        <dbReference type="HAMAP-Rule" id="MF_00033"/>
    </source>
</evidence>
<evidence type="ECO:0000256" key="6">
    <source>
        <dbReference type="ARBA" id="ARBA00022984"/>
    </source>
</evidence>
<protein>
    <recommendedName>
        <fullName evidence="10">UDP-N-acetylglucosamine--N-acetylmuramyl-(pentapeptide) pyrophosphoryl-undecaprenol N-acetylglucosamine transferase</fullName>
        <ecNumber evidence="10">2.4.1.227</ecNumber>
    </recommendedName>
    <alternativeName>
        <fullName evidence="10">Undecaprenyl-PP-MurNAc-pentapeptide-UDPGlcNAc GlcNAc transferase</fullName>
    </alternativeName>
</protein>
<accession>A0A0G1S6Y1</accession>
<dbReference type="CDD" id="cd03785">
    <property type="entry name" value="GT28_MurG"/>
    <property type="match status" value="1"/>
</dbReference>
<evidence type="ECO:0000256" key="7">
    <source>
        <dbReference type="ARBA" id="ARBA00023136"/>
    </source>
</evidence>
<comment type="caution">
    <text evidence="10">Lacks conserved residue(s) required for the propagation of feature annotation.</text>
</comment>
<dbReference type="Pfam" id="PF03033">
    <property type="entry name" value="Glyco_transf_28"/>
    <property type="match status" value="1"/>
</dbReference>
<dbReference type="GO" id="GO:0005886">
    <property type="term" value="C:plasma membrane"/>
    <property type="evidence" value="ECO:0007669"/>
    <property type="project" value="UniProtKB-SubCell"/>
</dbReference>
<keyword evidence="11" id="KW-0812">Transmembrane</keyword>
<dbReference type="UniPathway" id="UPA00219"/>
<feature type="transmembrane region" description="Helical" evidence="11">
    <location>
        <begin position="103"/>
        <end position="123"/>
    </location>
</feature>
<evidence type="ECO:0000256" key="3">
    <source>
        <dbReference type="ARBA" id="ARBA00022676"/>
    </source>
</evidence>
<dbReference type="PANTHER" id="PTHR21015:SF22">
    <property type="entry name" value="GLYCOSYLTRANSFERASE"/>
    <property type="match status" value="1"/>
</dbReference>
<organism evidence="14 15">
    <name type="scientific">Candidatus Amesbacteria bacterium GW2011_GWA1_47_16</name>
    <dbReference type="NCBI Taxonomy" id="1618353"/>
    <lineage>
        <taxon>Bacteria</taxon>
        <taxon>Candidatus Amesiibacteriota</taxon>
    </lineage>
</organism>
<dbReference type="SUPFAM" id="SSF53756">
    <property type="entry name" value="UDP-Glycosyltransferase/glycogen phosphorylase"/>
    <property type="match status" value="1"/>
</dbReference>
<keyword evidence="11" id="KW-1133">Transmembrane helix</keyword>
<dbReference type="Gene3D" id="3.40.50.2000">
    <property type="entry name" value="Glycogen Phosphorylase B"/>
    <property type="match status" value="2"/>
</dbReference>
<dbReference type="GO" id="GO:0051301">
    <property type="term" value="P:cell division"/>
    <property type="evidence" value="ECO:0007669"/>
    <property type="project" value="UniProtKB-KW"/>
</dbReference>
<evidence type="ECO:0000256" key="4">
    <source>
        <dbReference type="ARBA" id="ARBA00022679"/>
    </source>
</evidence>
<evidence type="ECO:0000259" key="12">
    <source>
        <dbReference type="Pfam" id="PF03033"/>
    </source>
</evidence>
<comment type="pathway">
    <text evidence="10">Cell wall biogenesis; peptidoglycan biosynthesis.</text>
</comment>
<evidence type="ECO:0000313" key="14">
    <source>
        <dbReference type="EMBL" id="KKU65131.1"/>
    </source>
</evidence>
<feature type="binding site" evidence="10">
    <location>
        <begin position="11"/>
        <end position="13"/>
    </location>
    <ligand>
        <name>UDP-N-acetyl-alpha-D-glucosamine</name>
        <dbReference type="ChEBI" id="CHEBI:57705"/>
    </ligand>
</feature>
<dbReference type="EC" id="2.4.1.227" evidence="10"/>
<evidence type="ECO:0000256" key="2">
    <source>
        <dbReference type="ARBA" id="ARBA00022618"/>
    </source>
</evidence>
<feature type="binding site" evidence="10">
    <location>
        <position position="307"/>
    </location>
    <ligand>
        <name>UDP-N-acetyl-alpha-D-glucosamine</name>
        <dbReference type="ChEBI" id="CHEBI:57705"/>
    </ligand>
</feature>
<dbReference type="InterPro" id="IPR006009">
    <property type="entry name" value="GlcNAc_MurG"/>
</dbReference>
<evidence type="ECO:0000256" key="8">
    <source>
        <dbReference type="ARBA" id="ARBA00023306"/>
    </source>
</evidence>
<keyword evidence="5 10" id="KW-0133">Cell shape</keyword>
<dbReference type="InterPro" id="IPR004276">
    <property type="entry name" value="GlycoTrans_28_N"/>
</dbReference>
<evidence type="ECO:0000313" key="15">
    <source>
        <dbReference type="Proteomes" id="UP000034364"/>
    </source>
</evidence>
<dbReference type="InterPro" id="IPR007235">
    <property type="entry name" value="Glyco_trans_28_C"/>
</dbReference>
<dbReference type="Pfam" id="PF04101">
    <property type="entry name" value="Glyco_tran_28_C"/>
    <property type="match status" value="1"/>
</dbReference>
<dbReference type="EMBL" id="LCNV01000001">
    <property type="protein sequence ID" value="KKU65131.1"/>
    <property type="molecule type" value="Genomic_DNA"/>
</dbReference>
<comment type="caution">
    <text evidence="14">The sequence shown here is derived from an EMBL/GenBank/DDBJ whole genome shotgun (WGS) entry which is preliminary data.</text>
</comment>
<keyword evidence="2 10" id="KW-0132">Cell division</keyword>
<comment type="subcellular location">
    <subcellularLocation>
        <location evidence="10">Cell membrane</location>
        <topology evidence="10">Peripheral membrane protein</topology>
        <orientation evidence="10">Cytoplasmic side</orientation>
    </subcellularLocation>
</comment>
<dbReference type="AlphaFoldDB" id="A0A0G1S6Y1"/>
<keyword evidence="9 10" id="KW-0961">Cell wall biogenesis/degradation</keyword>
<evidence type="ECO:0000256" key="5">
    <source>
        <dbReference type="ARBA" id="ARBA00022960"/>
    </source>
</evidence>
<evidence type="ECO:0000256" key="1">
    <source>
        <dbReference type="ARBA" id="ARBA00022475"/>
    </source>
</evidence>
<comment type="function">
    <text evidence="10">Cell wall formation. Catalyzes the transfer of a GlcNAc subunit on undecaprenyl-pyrophosphoryl-MurNAc-pentapeptide (lipid intermediate I) to form undecaprenyl-pyrophosphoryl-MurNAc-(pentapeptide)GlcNAc (lipid intermediate II).</text>
</comment>
<name>A0A0G1S6Y1_9BACT</name>
<reference evidence="14 15" key="1">
    <citation type="journal article" date="2015" name="Nature">
        <title>rRNA introns, odd ribosomes, and small enigmatic genomes across a large radiation of phyla.</title>
        <authorList>
            <person name="Brown C.T."/>
            <person name="Hug L.A."/>
            <person name="Thomas B.C."/>
            <person name="Sharon I."/>
            <person name="Castelle C.J."/>
            <person name="Singh A."/>
            <person name="Wilkins M.J."/>
            <person name="Williams K.H."/>
            <person name="Banfield J.F."/>
        </authorList>
    </citation>
    <scope>NUCLEOTIDE SEQUENCE [LARGE SCALE GENOMIC DNA]</scope>
</reference>
<dbReference type="GO" id="GO:0009252">
    <property type="term" value="P:peptidoglycan biosynthetic process"/>
    <property type="evidence" value="ECO:0007669"/>
    <property type="project" value="UniProtKB-UniRule"/>
</dbReference>
<comment type="catalytic activity">
    <reaction evidence="10">
        <text>di-trans,octa-cis-undecaprenyl diphospho-N-acetyl-alpha-D-muramoyl-L-alanyl-D-glutamyl-meso-2,6-diaminopimeloyl-D-alanyl-D-alanine + UDP-N-acetyl-alpha-D-glucosamine = di-trans,octa-cis-undecaprenyl diphospho-[N-acetyl-alpha-D-glucosaminyl-(1-&gt;4)]-N-acetyl-alpha-D-muramoyl-L-alanyl-D-glutamyl-meso-2,6-diaminopimeloyl-D-alanyl-D-alanine + UDP + H(+)</text>
        <dbReference type="Rhea" id="RHEA:31227"/>
        <dbReference type="ChEBI" id="CHEBI:15378"/>
        <dbReference type="ChEBI" id="CHEBI:57705"/>
        <dbReference type="ChEBI" id="CHEBI:58223"/>
        <dbReference type="ChEBI" id="CHEBI:61387"/>
        <dbReference type="ChEBI" id="CHEBI:61388"/>
        <dbReference type="EC" id="2.4.1.227"/>
    </reaction>
</comment>
<keyword evidence="8 10" id="KW-0131">Cell cycle</keyword>
<keyword evidence="4 10" id="KW-0808">Transferase</keyword>
<feature type="domain" description="Glycosyl transferase family 28 C-terminal" evidence="13">
    <location>
        <begin position="193"/>
        <end position="342"/>
    </location>
</feature>
<keyword evidence="3 10" id="KW-0328">Glycosyltransferase</keyword>
<sequence length="367" mass="40745">MRKDNQTIVITGGHHNSALVLARRLRKKGLNIIWIGHRYSMWGDTALSAEYREVASEGIKFIELRAGKFYRTYHPLKLIRIPLGFFQALWILLKIHPQGVVSFGGYLAVPVVIAAWILGIPVITHEQTAISGYANRLIGFFSRKIAVSWPSSLAYYPPGKTLLTGLPLRPEITAAKADRLKNLSGIKSSKIKTVLVTGGKQGSHAINNCIFSSLPDLLHRYNIIHQTGSSTIFNDFKTAQKIRKDLTLEQQSKYLVYDYISSENLRTILSQVSLVVSRAGAHIIYELAYLGIPAVLIPIPQSSHSEQNANARILISSGQAVLLEQKDLSPESLSRKLDEALTLSPEPIVLETGSEDKLEKLIFSEIV</sequence>
<dbReference type="GO" id="GO:0071555">
    <property type="term" value="P:cell wall organization"/>
    <property type="evidence" value="ECO:0007669"/>
    <property type="project" value="UniProtKB-KW"/>
</dbReference>
<dbReference type="HAMAP" id="MF_00033">
    <property type="entry name" value="MurG"/>
    <property type="match status" value="1"/>
</dbReference>
<dbReference type="Proteomes" id="UP000034364">
    <property type="component" value="Unassembled WGS sequence"/>
</dbReference>